<evidence type="ECO:0000313" key="10">
    <source>
        <dbReference type="EMBL" id="CAI9263022.1"/>
    </source>
</evidence>
<reference evidence="10" key="1">
    <citation type="submission" date="2023-04" db="EMBL/GenBank/DDBJ databases">
        <authorList>
            <person name="Vijverberg K."/>
            <person name="Xiong W."/>
            <person name="Schranz E."/>
        </authorList>
    </citation>
    <scope>NUCLEOTIDE SEQUENCE</scope>
</reference>
<dbReference type="GO" id="GO:0004674">
    <property type="term" value="F:protein serine/threonine kinase activity"/>
    <property type="evidence" value="ECO:0007669"/>
    <property type="project" value="UniProtKB-KW"/>
</dbReference>
<dbReference type="InterPro" id="IPR017441">
    <property type="entry name" value="Protein_kinase_ATP_BS"/>
</dbReference>
<dbReference type="FunFam" id="3.30.200.20:FF:000046">
    <property type="entry name" value="Mitogen-activated protein kinase"/>
    <property type="match status" value="1"/>
</dbReference>
<dbReference type="Proteomes" id="UP001177003">
    <property type="component" value="Chromosome 0"/>
</dbReference>
<keyword evidence="6 7" id="KW-0067">ATP-binding</keyword>
<dbReference type="InterPro" id="IPR050117">
    <property type="entry name" value="MAPK"/>
</dbReference>
<sequence length="449" mass="51586">MQRLKVYKTDFSWTKESAVLKVPGSTRYHKNDDSKSSSNGKGNVTGNINQRILFGGEGSEREFLGQVDDNTPIPSVPDCGTVVSVQKHKEEILKEHAEWLESSSMRIQGSKELNFFTEYGELSRYKVKEIIGEGNSSIVCSAYDTHTGEMVAIKKINNIFKNLSVAISVTREIKLLRRLYHPDIVKIKNILLPPSRKEFNDIYVVFEHMDCDLHQIIKANDDLTPEHHQFFLYQILRGLKYIHTANVFHRDLRPKNILATSECKLKICDFARWYRAPELCGSFFSKYTPAIDIWSVGCMFAEILTGKPLFPGKNVVHQLDLMTDLLGTPSPETISTIRNEKARKYLNGMRKKAPFSLVEKFPNTDPLALGLLQRLIAFDPRDRPTVEEALSDPYFKNLADVEREPSAQPITKLEFEFETREITKEELREVIYREILEYHPVGFYLTIKS</sequence>
<evidence type="ECO:0000256" key="1">
    <source>
        <dbReference type="ARBA" id="ARBA00008832"/>
    </source>
</evidence>
<dbReference type="AlphaFoldDB" id="A0AA35VL55"/>
<dbReference type="InterPro" id="IPR020635">
    <property type="entry name" value="Tyr_kinase_cat_dom"/>
</dbReference>
<keyword evidence="11" id="KW-1185">Reference proteome</keyword>
<dbReference type="FunFam" id="1.10.510.10:FF:001849">
    <property type="match status" value="1"/>
</dbReference>
<evidence type="ECO:0000256" key="4">
    <source>
        <dbReference type="ARBA" id="ARBA00022741"/>
    </source>
</evidence>
<organism evidence="10 11">
    <name type="scientific">Lactuca saligna</name>
    <name type="common">Willowleaf lettuce</name>
    <dbReference type="NCBI Taxonomy" id="75948"/>
    <lineage>
        <taxon>Eukaryota</taxon>
        <taxon>Viridiplantae</taxon>
        <taxon>Streptophyta</taxon>
        <taxon>Embryophyta</taxon>
        <taxon>Tracheophyta</taxon>
        <taxon>Spermatophyta</taxon>
        <taxon>Magnoliopsida</taxon>
        <taxon>eudicotyledons</taxon>
        <taxon>Gunneridae</taxon>
        <taxon>Pentapetalae</taxon>
        <taxon>asterids</taxon>
        <taxon>campanulids</taxon>
        <taxon>Asterales</taxon>
        <taxon>Asteraceae</taxon>
        <taxon>Cichorioideae</taxon>
        <taxon>Cichorieae</taxon>
        <taxon>Lactucinae</taxon>
        <taxon>Lactuca</taxon>
    </lineage>
</organism>
<protein>
    <recommendedName>
        <fullName evidence="9">Protein kinase domain-containing protein</fullName>
    </recommendedName>
</protein>
<dbReference type="GO" id="GO:0004713">
    <property type="term" value="F:protein tyrosine kinase activity"/>
    <property type="evidence" value="ECO:0007669"/>
    <property type="project" value="InterPro"/>
</dbReference>
<dbReference type="InterPro" id="IPR011009">
    <property type="entry name" value="Kinase-like_dom_sf"/>
</dbReference>
<proteinExistence type="inferred from homology"/>
<dbReference type="SMART" id="SM00219">
    <property type="entry name" value="TyrKc"/>
    <property type="match status" value="1"/>
</dbReference>
<dbReference type="InterPro" id="IPR000719">
    <property type="entry name" value="Prot_kinase_dom"/>
</dbReference>
<dbReference type="Gene3D" id="1.10.510.10">
    <property type="entry name" value="Transferase(Phosphotransferase) domain 1"/>
    <property type="match status" value="1"/>
</dbReference>
<feature type="binding site" evidence="7">
    <location>
        <position position="155"/>
    </location>
    <ligand>
        <name>ATP</name>
        <dbReference type="ChEBI" id="CHEBI:30616"/>
    </ligand>
</feature>
<accession>A0AA35VL55</accession>
<keyword evidence="4 7" id="KW-0547">Nucleotide-binding</keyword>
<dbReference type="PROSITE" id="PS50011">
    <property type="entry name" value="PROTEIN_KINASE_DOM"/>
    <property type="match status" value="1"/>
</dbReference>
<keyword evidence="2" id="KW-0723">Serine/threonine-protein kinase</keyword>
<evidence type="ECO:0000256" key="5">
    <source>
        <dbReference type="ARBA" id="ARBA00022777"/>
    </source>
</evidence>
<feature type="region of interest" description="Disordered" evidence="8">
    <location>
        <begin position="24"/>
        <end position="48"/>
    </location>
</feature>
<dbReference type="Gene3D" id="3.30.200.20">
    <property type="entry name" value="Phosphorylase Kinase, domain 1"/>
    <property type="match status" value="1"/>
</dbReference>
<evidence type="ECO:0000256" key="8">
    <source>
        <dbReference type="SAM" id="MobiDB-lite"/>
    </source>
</evidence>
<evidence type="ECO:0000256" key="2">
    <source>
        <dbReference type="ARBA" id="ARBA00022527"/>
    </source>
</evidence>
<dbReference type="PROSITE" id="PS00107">
    <property type="entry name" value="PROTEIN_KINASE_ATP"/>
    <property type="match status" value="1"/>
</dbReference>
<evidence type="ECO:0000256" key="3">
    <source>
        <dbReference type="ARBA" id="ARBA00022679"/>
    </source>
</evidence>
<dbReference type="Pfam" id="PF00069">
    <property type="entry name" value="Pkinase"/>
    <property type="match status" value="2"/>
</dbReference>
<dbReference type="PANTHER" id="PTHR24055">
    <property type="entry name" value="MITOGEN-ACTIVATED PROTEIN KINASE"/>
    <property type="match status" value="1"/>
</dbReference>
<dbReference type="GO" id="GO:0005524">
    <property type="term" value="F:ATP binding"/>
    <property type="evidence" value="ECO:0007669"/>
    <property type="project" value="UniProtKB-UniRule"/>
</dbReference>
<evidence type="ECO:0000259" key="9">
    <source>
        <dbReference type="PROSITE" id="PS50011"/>
    </source>
</evidence>
<comment type="similarity">
    <text evidence="1">Belongs to the protein kinase superfamily. CMGC Ser/Thr protein kinase family. MAP kinase subfamily.</text>
</comment>
<keyword evidence="3" id="KW-0808">Transferase</keyword>
<evidence type="ECO:0000256" key="7">
    <source>
        <dbReference type="PROSITE-ProRule" id="PRU10141"/>
    </source>
</evidence>
<keyword evidence="5" id="KW-0418">Kinase</keyword>
<evidence type="ECO:0000313" key="11">
    <source>
        <dbReference type="Proteomes" id="UP001177003"/>
    </source>
</evidence>
<dbReference type="EMBL" id="OX465086">
    <property type="protein sequence ID" value="CAI9263022.1"/>
    <property type="molecule type" value="Genomic_DNA"/>
</dbReference>
<evidence type="ECO:0000256" key="6">
    <source>
        <dbReference type="ARBA" id="ARBA00022840"/>
    </source>
</evidence>
<feature type="domain" description="Protein kinase" evidence="9">
    <location>
        <begin position="125"/>
        <end position="395"/>
    </location>
</feature>
<gene>
    <name evidence="10" type="ORF">LSALG_LOCUS3726</name>
</gene>
<dbReference type="SUPFAM" id="SSF56112">
    <property type="entry name" value="Protein kinase-like (PK-like)"/>
    <property type="match status" value="1"/>
</dbReference>
<name>A0AA35VL55_LACSI</name>